<dbReference type="GO" id="GO:0008840">
    <property type="term" value="F:4-hydroxy-tetrahydrodipicolinate synthase activity"/>
    <property type="evidence" value="ECO:0007669"/>
    <property type="project" value="TreeGrafter"/>
</dbReference>
<evidence type="ECO:0000256" key="9">
    <source>
        <dbReference type="ARBA" id="ARBA00047441"/>
    </source>
</evidence>
<dbReference type="CDD" id="cd00952">
    <property type="entry name" value="CHBPH_aldolase"/>
    <property type="match status" value="1"/>
</dbReference>
<organism evidence="11 12">
    <name type="scientific">Sphingopyxis lindanitolerans</name>
    <dbReference type="NCBI Taxonomy" id="2054227"/>
    <lineage>
        <taxon>Bacteria</taxon>
        <taxon>Pseudomonadati</taxon>
        <taxon>Pseudomonadota</taxon>
        <taxon>Alphaproteobacteria</taxon>
        <taxon>Sphingomonadales</taxon>
        <taxon>Sphingomonadaceae</taxon>
        <taxon>Sphingopyxis</taxon>
    </lineage>
</organism>
<dbReference type="EMBL" id="PHFW01000002">
    <property type="protein sequence ID" value="PQM29276.1"/>
    <property type="molecule type" value="Genomic_DNA"/>
</dbReference>
<dbReference type="PRINTS" id="PR00146">
    <property type="entry name" value="DHPICSNTHASE"/>
</dbReference>
<dbReference type="Gene3D" id="3.20.20.70">
    <property type="entry name" value="Aldolase class I"/>
    <property type="match status" value="1"/>
</dbReference>
<evidence type="ECO:0000256" key="5">
    <source>
        <dbReference type="ARBA" id="ARBA00035632"/>
    </source>
</evidence>
<dbReference type="GO" id="GO:0016832">
    <property type="term" value="F:aldehyde-lyase activity"/>
    <property type="evidence" value="ECO:0007669"/>
    <property type="project" value="UniProtKB-ARBA"/>
</dbReference>
<dbReference type="InterPro" id="IPR013785">
    <property type="entry name" value="Aldolase_TIM"/>
</dbReference>
<keyword evidence="12" id="KW-1185">Reference proteome</keyword>
<comment type="similarity">
    <text evidence="1 10">Belongs to the DapA family.</text>
</comment>
<sequence>MRSRLLRPDDIKGAWAIVPTPATENASDWRAQNTVDLDEAARVVNGLIDAGIDGILSMGTLGEAATLTHGEKLDYMRAIVDAAGGRVPVFVGTTCLNTRDTIALTREALALGADGTMLGIPMWCAPALDVSVQFYRDVAEAVPEMNIAIYANPEAFKFDFPRAFWAQVAEIPQVVTAKYIGIGTLLADLAAVKGNIKLLPIDFDYYAAARMVDEIDAFWSSGAVCHPLVTTSLRDIVAKARASGDWAAARALQARLGPTAAPLFPNGSFKEFSTYNIGLEKARMDAAGWMKAGPVRPPYHLVPEPFLAGARKSGTMWADLGRELEREQSTPLSLEAIP</sequence>
<evidence type="ECO:0000256" key="3">
    <source>
        <dbReference type="ARBA" id="ARBA00023239"/>
    </source>
</evidence>
<dbReference type="GO" id="GO:0018813">
    <property type="term" value="F:trans-o-hydroxybenzylidenepyruvate hydratase-aldolase activity"/>
    <property type="evidence" value="ECO:0007669"/>
    <property type="project" value="UniProtKB-EC"/>
</dbReference>
<keyword evidence="4" id="KW-0670">Pyruvate</keyword>
<name>A0A2S8BAB7_9SPHN</name>
<proteinExistence type="inferred from homology"/>
<dbReference type="GO" id="GO:1901170">
    <property type="term" value="P:naphthalene catabolic process"/>
    <property type="evidence" value="ECO:0007669"/>
    <property type="project" value="UniProtKB-ARBA"/>
</dbReference>
<dbReference type="SUPFAM" id="SSF51569">
    <property type="entry name" value="Aldolase"/>
    <property type="match status" value="1"/>
</dbReference>
<reference evidence="12" key="1">
    <citation type="submission" date="2017-11" db="EMBL/GenBank/DDBJ databases">
        <title>The complete genome sequence of Sphingopyxis pomeranensis sp. nov. strain WS5A3p.</title>
        <authorList>
            <person name="Kaminski M.A."/>
        </authorList>
    </citation>
    <scope>NUCLEOTIDE SEQUENCE [LARGE SCALE GENOMIC DNA]</scope>
    <source>
        <strain evidence="12">WS5A3p</strain>
    </source>
</reference>
<keyword evidence="3 10" id="KW-0456">Lyase</keyword>
<dbReference type="OrthoDB" id="9782828at2"/>
<dbReference type="RefSeq" id="WP_106000725.1">
    <property type="nucleotide sequence ID" value="NZ_CM009578.1"/>
</dbReference>
<dbReference type="Pfam" id="PF00701">
    <property type="entry name" value="DHDPS"/>
    <property type="match status" value="1"/>
</dbReference>
<evidence type="ECO:0000256" key="2">
    <source>
        <dbReference type="ARBA" id="ARBA00022797"/>
    </source>
</evidence>
<dbReference type="PANTHER" id="PTHR12128">
    <property type="entry name" value="DIHYDRODIPICOLINATE SYNTHASE"/>
    <property type="match status" value="1"/>
</dbReference>
<evidence type="ECO:0000256" key="4">
    <source>
        <dbReference type="ARBA" id="ARBA00023317"/>
    </source>
</evidence>
<dbReference type="EC" id="4.1.2.45" evidence="6"/>
<accession>A0A2S8BAB7</accession>
<evidence type="ECO:0000256" key="1">
    <source>
        <dbReference type="ARBA" id="ARBA00007592"/>
    </source>
</evidence>
<dbReference type="FunFam" id="3.20.20.70:FF:000190">
    <property type="entry name" value="Trans-o-hydroxybenzylidenepyruvate hydratase-aldolase"/>
    <property type="match status" value="1"/>
</dbReference>
<dbReference type="SMART" id="SM01130">
    <property type="entry name" value="DHDPS"/>
    <property type="match status" value="1"/>
</dbReference>
<comment type="catalytic activity">
    <reaction evidence="9">
        <text>(3E)-4-(2-hydroxyphenyl)-2-oxobut-3-enoate + H2O = salicylaldehyde + pyruvate</text>
        <dbReference type="Rhea" id="RHEA:27389"/>
        <dbReference type="ChEBI" id="CHEBI:15361"/>
        <dbReference type="ChEBI" id="CHEBI:15377"/>
        <dbReference type="ChEBI" id="CHEBI:16008"/>
        <dbReference type="ChEBI" id="CHEBI:59353"/>
        <dbReference type="EC" id="4.1.2.45"/>
    </reaction>
</comment>
<protein>
    <recommendedName>
        <fullName evidence="7">Trans-O-hydroxybenzylidenepyruvate hydratase-aldolase</fullName>
        <ecNumber evidence="6">4.1.2.45</ecNumber>
    </recommendedName>
    <alternativeName>
        <fullName evidence="8">2'-hydroxybenzalpyruvate aldolase</fullName>
    </alternativeName>
</protein>
<evidence type="ECO:0000256" key="6">
    <source>
        <dbReference type="ARBA" id="ARBA00035679"/>
    </source>
</evidence>
<dbReference type="InterPro" id="IPR002220">
    <property type="entry name" value="DapA-like"/>
</dbReference>
<evidence type="ECO:0000313" key="12">
    <source>
        <dbReference type="Proteomes" id="UP000238954"/>
    </source>
</evidence>
<evidence type="ECO:0000256" key="8">
    <source>
        <dbReference type="ARBA" id="ARBA00035718"/>
    </source>
</evidence>
<evidence type="ECO:0000256" key="7">
    <source>
        <dbReference type="ARBA" id="ARBA00035695"/>
    </source>
</evidence>
<evidence type="ECO:0000313" key="11">
    <source>
        <dbReference type="EMBL" id="PQM29276.1"/>
    </source>
</evidence>
<keyword evidence="2" id="KW-0058">Aromatic hydrocarbons catabolism</keyword>
<dbReference type="Proteomes" id="UP000238954">
    <property type="component" value="Chromosome"/>
</dbReference>
<dbReference type="PANTHER" id="PTHR12128:SF51">
    <property type="entry name" value="BLL4205 PROTEIN"/>
    <property type="match status" value="1"/>
</dbReference>
<dbReference type="InterPro" id="IPR048038">
    <property type="entry name" value="HBPHA/CBPHA"/>
</dbReference>
<dbReference type="AlphaFoldDB" id="A0A2S8BAB7"/>
<comment type="caution">
    <text evidence="11">The sequence shown here is derived from an EMBL/GenBank/DDBJ whole genome shotgun (WGS) entry which is preliminary data.</text>
</comment>
<evidence type="ECO:0000256" key="10">
    <source>
        <dbReference type="PIRNR" id="PIRNR001365"/>
    </source>
</evidence>
<gene>
    <name evidence="11" type="ORF">CVO77_07805</name>
</gene>
<comment type="pathway">
    <text evidence="5">Aromatic compound metabolism; naphthalene degradation.</text>
</comment>
<dbReference type="PIRSF" id="PIRSF001365">
    <property type="entry name" value="DHDPS"/>
    <property type="match status" value="1"/>
</dbReference>